<feature type="domain" description="LysM" evidence="1">
    <location>
        <begin position="26"/>
        <end position="69"/>
    </location>
</feature>
<gene>
    <name evidence="2" type="ORF">HC175_16480</name>
</gene>
<evidence type="ECO:0000313" key="2">
    <source>
        <dbReference type="EMBL" id="NJW54508.1"/>
    </source>
</evidence>
<accession>A0ABX1D5P8</accession>
<dbReference type="Pfam" id="PF01476">
    <property type="entry name" value="LysM"/>
    <property type="match status" value="1"/>
</dbReference>
<name>A0ABX1D5P8_9FLAO</name>
<dbReference type="SUPFAM" id="SSF54106">
    <property type="entry name" value="LysM domain"/>
    <property type="match status" value="1"/>
</dbReference>
<keyword evidence="3" id="KW-1185">Reference proteome</keyword>
<dbReference type="EMBL" id="JAAVJR010000241">
    <property type="protein sequence ID" value="NJW54508.1"/>
    <property type="molecule type" value="Genomic_DNA"/>
</dbReference>
<dbReference type="InterPro" id="IPR018392">
    <property type="entry name" value="LysM"/>
</dbReference>
<comment type="caution">
    <text evidence="2">The sequence shown here is derived from an EMBL/GenBank/DDBJ whole genome shotgun (WGS) entry which is preliminary data.</text>
</comment>
<dbReference type="Gene3D" id="3.10.350.10">
    <property type="entry name" value="LysM domain"/>
    <property type="match status" value="1"/>
</dbReference>
<reference evidence="2 3" key="1">
    <citation type="submission" date="2020-03" db="EMBL/GenBank/DDBJ databases">
        <title>Salinimicrobium sp. nov, isolated from SCS.</title>
        <authorList>
            <person name="Cao W.R."/>
        </authorList>
    </citation>
    <scope>NUCLEOTIDE SEQUENCE [LARGE SCALE GENOMIC DNA]</scope>
    <source>
        <strain evidence="3">J15B91</strain>
    </source>
</reference>
<dbReference type="CDD" id="cd00118">
    <property type="entry name" value="LysM"/>
    <property type="match status" value="1"/>
</dbReference>
<dbReference type="Proteomes" id="UP000703674">
    <property type="component" value="Unassembled WGS sequence"/>
</dbReference>
<dbReference type="RefSeq" id="WP_168139468.1">
    <property type="nucleotide sequence ID" value="NZ_JAAVJR010000241.1"/>
</dbReference>
<sequence>RYDGDSPVRDVIAYSEPEPERNSAARAYTVKQGDTLYSIAKRHNLSVEQLQKMNNLRDTNIGIGQTLYVSQ</sequence>
<evidence type="ECO:0000259" key="1">
    <source>
        <dbReference type="PROSITE" id="PS51782"/>
    </source>
</evidence>
<organism evidence="2 3">
    <name type="scientific">Salinimicrobium oceani</name>
    <dbReference type="NCBI Taxonomy" id="2722702"/>
    <lineage>
        <taxon>Bacteria</taxon>
        <taxon>Pseudomonadati</taxon>
        <taxon>Bacteroidota</taxon>
        <taxon>Flavobacteriia</taxon>
        <taxon>Flavobacteriales</taxon>
        <taxon>Flavobacteriaceae</taxon>
        <taxon>Salinimicrobium</taxon>
    </lineage>
</organism>
<dbReference type="PROSITE" id="PS51782">
    <property type="entry name" value="LYSM"/>
    <property type="match status" value="1"/>
</dbReference>
<protein>
    <submittedName>
        <fullName evidence="2">LysM peptidoglycan-binding domain-containing protein</fullName>
    </submittedName>
</protein>
<dbReference type="SMART" id="SM00257">
    <property type="entry name" value="LysM"/>
    <property type="match status" value="1"/>
</dbReference>
<feature type="non-terminal residue" evidence="2">
    <location>
        <position position="1"/>
    </location>
</feature>
<dbReference type="InterPro" id="IPR036779">
    <property type="entry name" value="LysM_dom_sf"/>
</dbReference>
<proteinExistence type="predicted"/>
<evidence type="ECO:0000313" key="3">
    <source>
        <dbReference type="Proteomes" id="UP000703674"/>
    </source>
</evidence>